<reference evidence="1" key="2">
    <citation type="journal article" date="2022" name="Res Sq">
        <title>Comparative Genomics Reveals Insights into the Divergent Evolution of Astigmatic Mites and Household Pest Adaptations.</title>
        <authorList>
            <person name="Xiong Q."/>
            <person name="Wan A.T.-Y."/>
            <person name="Liu X.-Y."/>
            <person name="Fung C.S.-H."/>
            <person name="Xiao X."/>
            <person name="Malainual N."/>
            <person name="Hou J."/>
            <person name="Wang L."/>
            <person name="Wang M."/>
            <person name="Yang K."/>
            <person name="Cui Y."/>
            <person name="Leung E."/>
            <person name="Nong W."/>
            <person name="Shin S.-K."/>
            <person name="Au S."/>
            <person name="Jeong K.Y."/>
            <person name="Chew F.T."/>
            <person name="Hui J."/>
            <person name="Leung T.F."/>
            <person name="Tungtrongchitr A."/>
            <person name="Zhong N."/>
            <person name="Liu Z."/>
            <person name="Tsui S."/>
        </authorList>
    </citation>
    <scope>NUCLEOTIDE SEQUENCE</scope>
    <source>
        <strain evidence="1">Derf</strain>
        <tissue evidence="1">Whole organism</tissue>
    </source>
</reference>
<sequence length="80" mass="9622">MDTSLPLLLPMSFAFKLKDGKTLIRLETRTKLTTKCDKSYFDFDDEENANKNRDRNVYYGEEERKKNPRDLDIYFERYGI</sequence>
<accession>A0A922LA81</accession>
<gene>
    <name evidence="1" type="ORF">DERF_002027</name>
</gene>
<name>A0A922LA81_DERFA</name>
<evidence type="ECO:0000313" key="2">
    <source>
        <dbReference type="Proteomes" id="UP000790347"/>
    </source>
</evidence>
<dbReference type="Proteomes" id="UP000790347">
    <property type="component" value="Unassembled WGS sequence"/>
</dbReference>
<dbReference type="EMBL" id="ASGP02000001">
    <property type="protein sequence ID" value="KAH9528053.1"/>
    <property type="molecule type" value="Genomic_DNA"/>
</dbReference>
<dbReference type="AlphaFoldDB" id="A0A922LA81"/>
<comment type="caution">
    <text evidence="1">The sequence shown here is derived from an EMBL/GenBank/DDBJ whole genome shotgun (WGS) entry which is preliminary data.</text>
</comment>
<proteinExistence type="predicted"/>
<organism evidence="1 2">
    <name type="scientific">Dermatophagoides farinae</name>
    <name type="common">American house dust mite</name>
    <dbReference type="NCBI Taxonomy" id="6954"/>
    <lineage>
        <taxon>Eukaryota</taxon>
        <taxon>Metazoa</taxon>
        <taxon>Ecdysozoa</taxon>
        <taxon>Arthropoda</taxon>
        <taxon>Chelicerata</taxon>
        <taxon>Arachnida</taxon>
        <taxon>Acari</taxon>
        <taxon>Acariformes</taxon>
        <taxon>Sarcoptiformes</taxon>
        <taxon>Astigmata</taxon>
        <taxon>Psoroptidia</taxon>
        <taxon>Analgoidea</taxon>
        <taxon>Pyroglyphidae</taxon>
        <taxon>Dermatophagoidinae</taxon>
        <taxon>Dermatophagoides</taxon>
    </lineage>
</organism>
<protein>
    <submittedName>
        <fullName evidence="1">Uncharacterized protein</fullName>
    </submittedName>
</protein>
<evidence type="ECO:0000313" key="1">
    <source>
        <dbReference type="EMBL" id="KAH9528053.1"/>
    </source>
</evidence>
<keyword evidence="2" id="KW-1185">Reference proteome</keyword>
<reference evidence="1" key="1">
    <citation type="submission" date="2013-05" db="EMBL/GenBank/DDBJ databases">
        <authorList>
            <person name="Yim A.K.Y."/>
            <person name="Chan T.F."/>
            <person name="Ji K.M."/>
            <person name="Liu X.Y."/>
            <person name="Zhou J.W."/>
            <person name="Li R.Q."/>
            <person name="Yang K.Y."/>
            <person name="Li J."/>
            <person name="Li M."/>
            <person name="Law P.T.W."/>
            <person name="Wu Y.L."/>
            <person name="Cai Z.L."/>
            <person name="Qin H."/>
            <person name="Bao Y."/>
            <person name="Leung R.K.K."/>
            <person name="Ng P.K.S."/>
            <person name="Zou J."/>
            <person name="Zhong X.J."/>
            <person name="Ran P.X."/>
            <person name="Zhong N.S."/>
            <person name="Liu Z.G."/>
            <person name="Tsui S.K.W."/>
        </authorList>
    </citation>
    <scope>NUCLEOTIDE SEQUENCE</scope>
    <source>
        <strain evidence="1">Derf</strain>
        <tissue evidence="1">Whole organism</tissue>
    </source>
</reference>